<dbReference type="CDD" id="cd07516">
    <property type="entry name" value="HAD_Pase"/>
    <property type="match status" value="1"/>
</dbReference>
<dbReference type="PANTHER" id="PTHR46986">
    <property type="entry name" value="ENDORIBONUCLEASE YBEY, CHLOROPLASTIC"/>
    <property type="match status" value="1"/>
</dbReference>
<dbReference type="Gene3D" id="3.30.1240.10">
    <property type="match status" value="1"/>
</dbReference>
<keyword evidence="2" id="KW-1185">Reference proteome</keyword>
<dbReference type="SFLD" id="SFLDG01140">
    <property type="entry name" value="C2.B:_Phosphomannomutase_and_P"/>
    <property type="match status" value="1"/>
</dbReference>
<evidence type="ECO:0000313" key="2">
    <source>
        <dbReference type="Proteomes" id="UP000594263"/>
    </source>
</evidence>
<proteinExistence type="predicted"/>
<dbReference type="InterPro" id="IPR023214">
    <property type="entry name" value="HAD_sf"/>
</dbReference>
<dbReference type="NCBIfam" id="TIGR01484">
    <property type="entry name" value="HAD-SF-IIB"/>
    <property type="match status" value="1"/>
</dbReference>
<dbReference type="Pfam" id="PF08282">
    <property type="entry name" value="Hydrolase_3"/>
    <property type="match status" value="1"/>
</dbReference>
<organism evidence="1 2">
    <name type="scientific">Kalanchoe fedtschenkoi</name>
    <name type="common">Lavender scallops</name>
    <name type="synonym">South American air plant</name>
    <dbReference type="NCBI Taxonomy" id="63787"/>
    <lineage>
        <taxon>Eukaryota</taxon>
        <taxon>Viridiplantae</taxon>
        <taxon>Streptophyta</taxon>
        <taxon>Embryophyta</taxon>
        <taxon>Tracheophyta</taxon>
        <taxon>Spermatophyta</taxon>
        <taxon>Magnoliopsida</taxon>
        <taxon>eudicotyledons</taxon>
        <taxon>Gunneridae</taxon>
        <taxon>Pentapetalae</taxon>
        <taxon>Saxifragales</taxon>
        <taxon>Crassulaceae</taxon>
        <taxon>Kalanchoe</taxon>
    </lineage>
</organism>
<dbReference type="InterPro" id="IPR000150">
    <property type="entry name" value="Cof"/>
</dbReference>
<dbReference type="InterPro" id="IPR006379">
    <property type="entry name" value="HAD-SF_hydro_IIB"/>
</dbReference>
<dbReference type="SFLD" id="SFLDS00003">
    <property type="entry name" value="Haloacid_Dehalogenase"/>
    <property type="match status" value="1"/>
</dbReference>
<sequence>MKKHHCIVCARIPQLSCQSRLASLMARLVVLPLNSSSSSPLSTALFTQSSTPATTSSLNSSLFGSRLGVSRPVSSTKGDKLIKLRASARINSNVEAPTPTNIHEKKAPLKYSYIFCDMDGTLLNSKGVISARTAEALKEATARGIKVVMATGKSRTAAKRVLEEAGLTGRDGVFSDFSPGVFIQGLLVYGRNGQEIFRRNLDPSVCREACLYSLEHKVPLIAFCENSCLTLFDHPLVDHLHTVYHEPKVQIITSVDELLETAKIQKLLFMDTVEGVATSLRPYWSKAIGSRAGVVQAIPDILEIVPPGSSKGGGVRVLLDHLGVSENEVMAIGDGENDVEMLQLAGLGVALSNASEKAKAVADVIGISNDEDGATDAIYRFAL</sequence>
<dbReference type="PROSITE" id="PS01228">
    <property type="entry name" value="COF_1"/>
    <property type="match status" value="1"/>
</dbReference>
<dbReference type="Proteomes" id="UP000594263">
    <property type="component" value="Unplaced"/>
</dbReference>
<dbReference type="AlphaFoldDB" id="A0A7N0T4U3"/>
<protein>
    <submittedName>
        <fullName evidence="1">Uncharacterized protein</fullName>
    </submittedName>
</protein>
<dbReference type="Gene3D" id="3.40.50.1000">
    <property type="entry name" value="HAD superfamily/HAD-like"/>
    <property type="match status" value="1"/>
</dbReference>
<dbReference type="SUPFAM" id="SSF56784">
    <property type="entry name" value="HAD-like"/>
    <property type="match status" value="1"/>
</dbReference>
<dbReference type="EnsemblPlants" id="Kaladp0024s0010.1.v1.1">
    <property type="protein sequence ID" value="Kaladp0024s0010.1.v1.1"/>
    <property type="gene ID" value="Kaladp0024s0010.v1.1"/>
</dbReference>
<name>A0A7N0T4U3_KALFE</name>
<dbReference type="GO" id="GO:0006364">
    <property type="term" value="P:rRNA processing"/>
    <property type="evidence" value="ECO:0007669"/>
    <property type="project" value="InterPro"/>
</dbReference>
<dbReference type="NCBIfam" id="TIGR00099">
    <property type="entry name" value="Cof-subfamily"/>
    <property type="match status" value="1"/>
</dbReference>
<dbReference type="GO" id="GO:0004222">
    <property type="term" value="F:metalloendopeptidase activity"/>
    <property type="evidence" value="ECO:0007669"/>
    <property type="project" value="InterPro"/>
</dbReference>
<dbReference type="InterPro" id="IPR002036">
    <property type="entry name" value="YbeY"/>
</dbReference>
<accession>A0A7N0T4U3</accession>
<reference evidence="1" key="1">
    <citation type="submission" date="2021-01" db="UniProtKB">
        <authorList>
            <consortium name="EnsemblPlants"/>
        </authorList>
    </citation>
    <scope>IDENTIFICATION</scope>
</reference>
<dbReference type="PROSITE" id="PS01229">
    <property type="entry name" value="COF_2"/>
    <property type="match status" value="1"/>
</dbReference>
<evidence type="ECO:0000313" key="1">
    <source>
        <dbReference type="EnsemblPlants" id="Kaladp0024s0010.1.v1.1"/>
    </source>
</evidence>
<dbReference type="PANTHER" id="PTHR46986:SF1">
    <property type="entry name" value="ENDORIBONUCLEASE YBEY, CHLOROPLASTIC"/>
    <property type="match status" value="1"/>
</dbReference>
<dbReference type="Gramene" id="Kaladp0024s0010.1.v1.1">
    <property type="protein sequence ID" value="Kaladp0024s0010.1.v1.1"/>
    <property type="gene ID" value="Kaladp0024s0010.v1.1"/>
</dbReference>
<dbReference type="OMA" id="KYDESAC"/>
<dbReference type="InterPro" id="IPR036412">
    <property type="entry name" value="HAD-like_sf"/>
</dbReference>